<dbReference type="EMBL" id="QKKF02016167">
    <property type="protein sequence ID" value="RZF41761.1"/>
    <property type="molecule type" value="Genomic_DNA"/>
</dbReference>
<comment type="caution">
    <text evidence="3">The sequence shown here is derived from an EMBL/GenBank/DDBJ whole genome shotgun (WGS) entry which is preliminary data.</text>
</comment>
<evidence type="ECO:0000313" key="3">
    <source>
        <dbReference type="EMBL" id="RZF41761.1"/>
    </source>
</evidence>
<dbReference type="OrthoDB" id="10517726at2759"/>
<evidence type="ECO:0000256" key="1">
    <source>
        <dbReference type="SAM" id="Coils"/>
    </source>
</evidence>
<feature type="coiled-coil region" evidence="1">
    <location>
        <begin position="112"/>
        <end position="170"/>
    </location>
</feature>
<feature type="region of interest" description="Disordered" evidence="2">
    <location>
        <begin position="1"/>
        <end position="39"/>
    </location>
</feature>
<gene>
    <name evidence="3" type="ORF">LSTR_LSTR012240</name>
</gene>
<dbReference type="InParanoid" id="A0A482X8X5"/>
<organism evidence="3 4">
    <name type="scientific">Laodelphax striatellus</name>
    <name type="common">Small brown planthopper</name>
    <name type="synonym">Delphax striatella</name>
    <dbReference type="NCBI Taxonomy" id="195883"/>
    <lineage>
        <taxon>Eukaryota</taxon>
        <taxon>Metazoa</taxon>
        <taxon>Ecdysozoa</taxon>
        <taxon>Arthropoda</taxon>
        <taxon>Hexapoda</taxon>
        <taxon>Insecta</taxon>
        <taxon>Pterygota</taxon>
        <taxon>Neoptera</taxon>
        <taxon>Paraneoptera</taxon>
        <taxon>Hemiptera</taxon>
        <taxon>Auchenorrhyncha</taxon>
        <taxon>Fulgoroidea</taxon>
        <taxon>Delphacidae</taxon>
        <taxon>Criomorphinae</taxon>
        <taxon>Laodelphax</taxon>
    </lineage>
</organism>
<keyword evidence="4" id="KW-1185">Reference proteome</keyword>
<evidence type="ECO:0000256" key="2">
    <source>
        <dbReference type="SAM" id="MobiDB-lite"/>
    </source>
</evidence>
<accession>A0A482X8X5</accession>
<dbReference type="AlphaFoldDB" id="A0A482X8X5"/>
<sequence>MSSDCFFKQSAQKNELSANRSGLQLTENEDDSVKPKPNRDCYSKRSSPCFLKSCNLYCSHASSPRKSLRKTIPILVFNTWPNPRLSHCIEDDDDDGEWLLADKKLQGITCGATCMQQHMRDLRHDYEELENSTSHLLAEAQHLVADLRDVRNLEILLQLQNGNLENLSLQKWPFSAMSQKSTSSASSPDTNLIV</sequence>
<protein>
    <submittedName>
        <fullName evidence="3">Uncharacterized protein</fullName>
    </submittedName>
</protein>
<name>A0A482X8X5_LAOST</name>
<keyword evidence="1" id="KW-0175">Coiled coil</keyword>
<feature type="compositionally biased region" description="Polar residues" evidence="2">
    <location>
        <begin position="1"/>
        <end position="26"/>
    </location>
</feature>
<evidence type="ECO:0000313" key="4">
    <source>
        <dbReference type="Proteomes" id="UP000291343"/>
    </source>
</evidence>
<dbReference type="Proteomes" id="UP000291343">
    <property type="component" value="Unassembled WGS sequence"/>
</dbReference>
<proteinExistence type="predicted"/>
<reference evidence="3 4" key="1">
    <citation type="journal article" date="2017" name="Gigascience">
        <title>Genome sequence of the small brown planthopper, Laodelphax striatellus.</title>
        <authorList>
            <person name="Zhu J."/>
            <person name="Jiang F."/>
            <person name="Wang X."/>
            <person name="Yang P."/>
            <person name="Bao Y."/>
            <person name="Zhao W."/>
            <person name="Wang W."/>
            <person name="Lu H."/>
            <person name="Wang Q."/>
            <person name="Cui N."/>
            <person name="Li J."/>
            <person name="Chen X."/>
            <person name="Luo L."/>
            <person name="Yu J."/>
            <person name="Kang L."/>
            <person name="Cui F."/>
        </authorList>
    </citation>
    <scope>NUCLEOTIDE SEQUENCE [LARGE SCALE GENOMIC DNA]</scope>
    <source>
        <strain evidence="3">Lst14</strain>
    </source>
</reference>